<reference evidence="11 12" key="2">
    <citation type="journal article" date="2022" name="Mar. Drugs">
        <title>Bioassay-Guided Fractionation Leads to the Detection of Cholic Acid Generated by the Rare Thalassomonas sp.</title>
        <authorList>
            <person name="Pheiffer F."/>
            <person name="Schneider Y.K."/>
            <person name="Hansen E.H."/>
            <person name="Andersen J.H."/>
            <person name="Isaksson J."/>
            <person name="Busche T."/>
            <person name="R C."/>
            <person name="Kalinowski J."/>
            <person name="Zyl L.V."/>
            <person name="Trindade M."/>
        </authorList>
    </citation>
    <scope>NUCLEOTIDE SEQUENCE [LARGE SCALE GENOMIC DNA]</scope>
    <source>
        <strain evidence="11 12">XOM25</strain>
    </source>
</reference>
<dbReference type="SUPFAM" id="SSF103088">
    <property type="entry name" value="OmpA-like"/>
    <property type="match status" value="1"/>
</dbReference>
<dbReference type="RefSeq" id="WP_044838602.1">
    <property type="nucleotide sequence ID" value="NZ_CP059734.1"/>
</dbReference>
<evidence type="ECO:0000256" key="6">
    <source>
        <dbReference type="ARBA" id="ARBA00023136"/>
    </source>
</evidence>
<dbReference type="AlphaFoldDB" id="A0AAE9Z9V4"/>
<evidence type="ECO:0000256" key="1">
    <source>
        <dbReference type="ARBA" id="ARBA00004162"/>
    </source>
</evidence>
<protein>
    <submittedName>
        <fullName evidence="11">OmpA family protein</fullName>
    </submittedName>
</protein>
<evidence type="ECO:0000256" key="8">
    <source>
        <dbReference type="SAM" id="MobiDB-lite"/>
    </source>
</evidence>
<dbReference type="KEGG" id="tvd:SG34_032790"/>
<keyword evidence="6 7" id="KW-0472">Membrane</keyword>
<feature type="transmembrane region" description="Helical" evidence="9">
    <location>
        <begin position="20"/>
        <end position="40"/>
    </location>
</feature>
<dbReference type="Gene3D" id="3.30.1330.60">
    <property type="entry name" value="OmpA-like domain"/>
    <property type="match status" value="1"/>
</dbReference>
<name>A0AAE9Z9V4_9GAMM</name>
<evidence type="ECO:0000256" key="5">
    <source>
        <dbReference type="ARBA" id="ARBA00022989"/>
    </source>
</evidence>
<evidence type="ECO:0000313" key="11">
    <source>
        <dbReference type="EMBL" id="WDE08690.1"/>
    </source>
</evidence>
<keyword evidence="4 9" id="KW-0812">Transmembrane</keyword>
<dbReference type="Pfam" id="PF00691">
    <property type="entry name" value="OmpA"/>
    <property type="match status" value="1"/>
</dbReference>
<dbReference type="InterPro" id="IPR036737">
    <property type="entry name" value="OmpA-like_sf"/>
</dbReference>
<dbReference type="PROSITE" id="PS51123">
    <property type="entry name" value="OMPA_2"/>
    <property type="match status" value="1"/>
</dbReference>
<dbReference type="InterPro" id="IPR025713">
    <property type="entry name" value="MotB-like_N_dom"/>
</dbReference>
<feature type="region of interest" description="Disordered" evidence="8">
    <location>
        <begin position="73"/>
        <end position="95"/>
    </location>
</feature>
<proteinExistence type="inferred from homology"/>
<keyword evidence="12" id="KW-1185">Reference proteome</keyword>
<evidence type="ECO:0000313" key="12">
    <source>
        <dbReference type="Proteomes" id="UP000032352"/>
    </source>
</evidence>
<keyword evidence="5 9" id="KW-1133">Transmembrane helix</keyword>
<dbReference type="EMBL" id="CP059734">
    <property type="protein sequence ID" value="WDE08690.1"/>
    <property type="molecule type" value="Genomic_DNA"/>
</dbReference>
<dbReference type="PANTHER" id="PTHR30329:SF21">
    <property type="entry name" value="LIPOPROTEIN YIAD-RELATED"/>
    <property type="match status" value="1"/>
</dbReference>
<dbReference type="InterPro" id="IPR006665">
    <property type="entry name" value="OmpA-like"/>
</dbReference>
<evidence type="ECO:0000256" key="3">
    <source>
        <dbReference type="ARBA" id="ARBA00022475"/>
    </source>
</evidence>
<dbReference type="Pfam" id="PF13677">
    <property type="entry name" value="MotB_plug"/>
    <property type="match status" value="1"/>
</dbReference>
<dbReference type="InterPro" id="IPR050330">
    <property type="entry name" value="Bact_OuterMem_StrucFunc"/>
</dbReference>
<comment type="subcellular location">
    <subcellularLocation>
        <location evidence="1">Cell membrane</location>
        <topology evidence="1">Single-pass membrane protein</topology>
    </subcellularLocation>
</comment>
<accession>A0AAE9Z9V4</accession>
<gene>
    <name evidence="11" type="ORF">SG34_032790</name>
</gene>
<dbReference type="CDD" id="cd07185">
    <property type="entry name" value="OmpA_C-like"/>
    <property type="match status" value="1"/>
</dbReference>
<evidence type="ECO:0000256" key="7">
    <source>
        <dbReference type="PROSITE-ProRule" id="PRU00473"/>
    </source>
</evidence>
<organism evidence="11 12">
    <name type="scientific">Thalassomonas viridans</name>
    <dbReference type="NCBI Taxonomy" id="137584"/>
    <lineage>
        <taxon>Bacteria</taxon>
        <taxon>Pseudomonadati</taxon>
        <taxon>Pseudomonadota</taxon>
        <taxon>Gammaproteobacteria</taxon>
        <taxon>Alteromonadales</taxon>
        <taxon>Colwelliaceae</taxon>
        <taxon>Thalassomonas</taxon>
    </lineage>
</organism>
<comment type="similarity">
    <text evidence="2">Belongs to the MotB family.</text>
</comment>
<dbReference type="Proteomes" id="UP000032352">
    <property type="component" value="Chromosome pTvir"/>
</dbReference>
<dbReference type="GO" id="GO:0005886">
    <property type="term" value="C:plasma membrane"/>
    <property type="evidence" value="ECO:0007669"/>
    <property type="project" value="UniProtKB-SubCell"/>
</dbReference>
<dbReference type="PANTHER" id="PTHR30329">
    <property type="entry name" value="STATOR ELEMENT OF FLAGELLAR MOTOR COMPLEX"/>
    <property type="match status" value="1"/>
</dbReference>
<evidence type="ECO:0000256" key="4">
    <source>
        <dbReference type="ARBA" id="ARBA00022692"/>
    </source>
</evidence>
<evidence type="ECO:0000259" key="10">
    <source>
        <dbReference type="PROSITE" id="PS51123"/>
    </source>
</evidence>
<reference evidence="11 12" key="1">
    <citation type="journal article" date="2015" name="Genome Announc.">
        <title>Draft Genome Sequences of Marine Isolates of Thalassomonas viridans and Thalassomonas actiniarum.</title>
        <authorList>
            <person name="Olonade I."/>
            <person name="van Zyl L.J."/>
            <person name="Trindade M."/>
        </authorList>
    </citation>
    <scope>NUCLEOTIDE SEQUENCE [LARGE SCALE GENOMIC DNA]</scope>
    <source>
        <strain evidence="11 12">XOM25</strain>
    </source>
</reference>
<keyword evidence="3" id="KW-1003">Cell membrane</keyword>
<evidence type="ECO:0000256" key="2">
    <source>
        <dbReference type="ARBA" id="ARBA00008914"/>
    </source>
</evidence>
<sequence>MRRINNILDSHNSGGWKIAFADFAMAMMAVFMILWMTAIIDEEKRALVAQYFSNTENVETVKMPLDTTDEIKKQTQEPEQEPISTPPKQLPPPVEPAPVELDKPTPIDVLIEKIKQSPALQKYSKEVVLSTHALGLKIQIMDSVNQAMFTLGDSQLTSASSQILTELAPLLNETEQHISISGHTDSLAYPKGYAKDNWTLSVNRADSARQSLLKAGLKPERIAEIVGMGDSLPYDAAHPDAPINRRIAIIVLNKEVYQAMVKARSRL</sequence>
<feature type="domain" description="OmpA-like" evidence="10">
    <location>
        <begin position="136"/>
        <end position="255"/>
    </location>
</feature>
<evidence type="ECO:0000256" key="9">
    <source>
        <dbReference type="SAM" id="Phobius"/>
    </source>
</evidence>
<feature type="compositionally biased region" description="Pro residues" evidence="8">
    <location>
        <begin position="84"/>
        <end position="95"/>
    </location>
</feature>